<evidence type="ECO:0000313" key="2">
    <source>
        <dbReference type="EMBL" id="KAK4234300.1"/>
    </source>
</evidence>
<accession>A0AAN7C309</accession>
<dbReference type="Proteomes" id="UP001303760">
    <property type="component" value="Unassembled WGS sequence"/>
</dbReference>
<gene>
    <name evidence="2" type="ORF">C8A03DRAFT_18772</name>
</gene>
<dbReference type="EMBL" id="MU860389">
    <property type="protein sequence ID" value="KAK4234300.1"/>
    <property type="molecule type" value="Genomic_DNA"/>
</dbReference>
<dbReference type="Pfam" id="PF03171">
    <property type="entry name" value="2OG-FeII_Oxy"/>
    <property type="match status" value="1"/>
</dbReference>
<feature type="non-terminal residue" evidence="2">
    <location>
        <position position="1"/>
    </location>
</feature>
<name>A0AAN7C309_9PEZI</name>
<reference evidence="2" key="2">
    <citation type="submission" date="2023-05" db="EMBL/GenBank/DDBJ databases">
        <authorList>
            <consortium name="Lawrence Berkeley National Laboratory"/>
            <person name="Steindorff A."/>
            <person name="Hensen N."/>
            <person name="Bonometti L."/>
            <person name="Westerberg I."/>
            <person name="Brannstrom I.O."/>
            <person name="Guillou S."/>
            <person name="Cros-Aarteil S."/>
            <person name="Calhoun S."/>
            <person name="Haridas S."/>
            <person name="Kuo A."/>
            <person name="Mondo S."/>
            <person name="Pangilinan J."/>
            <person name="Riley R."/>
            <person name="Labutti K."/>
            <person name="Andreopoulos B."/>
            <person name="Lipzen A."/>
            <person name="Chen C."/>
            <person name="Yanf M."/>
            <person name="Daum C."/>
            <person name="Ng V."/>
            <person name="Clum A."/>
            <person name="Ohm R."/>
            <person name="Martin F."/>
            <person name="Silar P."/>
            <person name="Natvig D."/>
            <person name="Lalanne C."/>
            <person name="Gautier V."/>
            <person name="Ament-Velasquez S.L."/>
            <person name="Kruys A."/>
            <person name="Hutchinson M.I."/>
            <person name="Powell A.J."/>
            <person name="Barry K."/>
            <person name="Miller A.N."/>
            <person name="Grigoriev I.V."/>
            <person name="Debuchy R."/>
            <person name="Gladieux P."/>
            <person name="Thoren M.H."/>
            <person name="Johannesson H."/>
        </authorList>
    </citation>
    <scope>NUCLEOTIDE SEQUENCE</scope>
    <source>
        <strain evidence="2">CBS 532.94</strain>
    </source>
</reference>
<sequence>STGLASHIGSGSVNMLLNWLGGLQIQSRTEDRAGEWDWVKPLPGDATVNLGSAMATFTNGALKSAKHRVVPSPGEQGTVDCCSGMYFARPNNAVLMKPLSKLDTDTVANVAGKFSAGRGDDAVLAAAEWIRRRAIQLGN</sequence>
<dbReference type="InterPro" id="IPR044861">
    <property type="entry name" value="IPNS-like_FE2OG_OXY"/>
</dbReference>
<dbReference type="Gene3D" id="2.60.120.330">
    <property type="entry name" value="B-lactam Antibiotic, Isopenicillin N Synthase, Chain"/>
    <property type="match status" value="1"/>
</dbReference>
<organism evidence="2 3">
    <name type="scientific">Achaetomium macrosporum</name>
    <dbReference type="NCBI Taxonomy" id="79813"/>
    <lineage>
        <taxon>Eukaryota</taxon>
        <taxon>Fungi</taxon>
        <taxon>Dikarya</taxon>
        <taxon>Ascomycota</taxon>
        <taxon>Pezizomycotina</taxon>
        <taxon>Sordariomycetes</taxon>
        <taxon>Sordariomycetidae</taxon>
        <taxon>Sordariales</taxon>
        <taxon>Chaetomiaceae</taxon>
        <taxon>Achaetomium</taxon>
    </lineage>
</organism>
<keyword evidence="3" id="KW-1185">Reference proteome</keyword>
<proteinExistence type="predicted"/>
<dbReference type="InterPro" id="IPR027443">
    <property type="entry name" value="IPNS-like_sf"/>
</dbReference>
<reference evidence="2" key="1">
    <citation type="journal article" date="2023" name="Mol. Phylogenet. Evol.">
        <title>Genome-scale phylogeny and comparative genomics of the fungal order Sordariales.</title>
        <authorList>
            <person name="Hensen N."/>
            <person name="Bonometti L."/>
            <person name="Westerberg I."/>
            <person name="Brannstrom I.O."/>
            <person name="Guillou S."/>
            <person name="Cros-Aarteil S."/>
            <person name="Calhoun S."/>
            <person name="Haridas S."/>
            <person name="Kuo A."/>
            <person name="Mondo S."/>
            <person name="Pangilinan J."/>
            <person name="Riley R."/>
            <person name="LaButti K."/>
            <person name="Andreopoulos B."/>
            <person name="Lipzen A."/>
            <person name="Chen C."/>
            <person name="Yan M."/>
            <person name="Daum C."/>
            <person name="Ng V."/>
            <person name="Clum A."/>
            <person name="Steindorff A."/>
            <person name="Ohm R.A."/>
            <person name="Martin F."/>
            <person name="Silar P."/>
            <person name="Natvig D.O."/>
            <person name="Lalanne C."/>
            <person name="Gautier V."/>
            <person name="Ament-Velasquez S.L."/>
            <person name="Kruys A."/>
            <person name="Hutchinson M.I."/>
            <person name="Powell A.J."/>
            <person name="Barry K."/>
            <person name="Miller A.N."/>
            <person name="Grigoriev I.V."/>
            <person name="Debuchy R."/>
            <person name="Gladieux P."/>
            <person name="Hiltunen Thoren M."/>
            <person name="Johannesson H."/>
        </authorList>
    </citation>
    <scope>NUCLEOTIDE SEQUENCE</scope>
    <source>
        <strain evidence="2">CBS 532.94</strain>
    </source>
</reference>
<feature type="domain" description="Isopenicillin N synthase-like Fe(2+) 2OG dioxygenase" evidence="1">
    <location>
        <begin position="6"/>
        <end position="74"/>
    </location>
</feature>
<protein>
    <recommendedName>
        <fullName evidence="1">Isopenicillin N synthase-like Fe(2+) 2OG dioxygenase domain-containing protein</fullName>
    </recommendedName>
</protein>
<dbReference type="AlphaFoldDB" id="A0AAN7C309"/>
<dbReference type="SUPFAM" id="SSF51197">
    <property type="entry name" value="Clavaminate synthase-like"/>
    <property type="match status" value="1"/>
</dbReference>
<evidence type="ECO:0000259" key="1">
    <source>
        <dbReference type="Pfam" id="PF03171"/>
    </source>
</evidence>
<comment type="caution">
    <text evidence="2">The sequence shown here is derived from an EMBL/GenBank/DDBJ whole genome shotgun (WGS) entry which is preliminary data.</text>
</comment>
<evidence type="ECO:0000313" key="3">
    <source>
        <dbReference type="Proteomes" id="UP001303760"/>
    </source>
</evidence>